<feature type="compositionally biased region" description="Low complexity" evidence="1">
    <location>
        <begin position="30"/>
        <end position="40"/>
    </location>
</feature>
<dbReference type="Proteomes" id="UP000738325">
    <property type="component" value="Unassembled WGS sequence"/>
</dbReference>
<sequence>MAKKKATTRKTKSLAPPYQPRSNSAQGHNSSKAPSTASSPSPQPIDHAHAGRRKSQPRRSPSQNDTSKGIVFSFRIQNDSALSMAVNIRSYDQQFGPPEETEPTLKTLADSDRISEADASALSHSDSSSSESSSSPNSSNSSSRSSFSGPSSSSPSELRATGHRWSSDLSSYRNSNVYDHSRNLLVLHTRKPSAAAAPTTAAGMATTDSSCSGFHPYRSKRSSLAGSVSSTLSSLHSTPALMHSASSSSASSITSSPSSSPSSPTTPSSPTVSANLSKGDMCLVDPLPLPLLLDAIGAQPTRILNVRGLGGAKGRMQVIIV</sequence>
<dbReference type="AlphaFoldDB" id="A0A9P6R839"/>
<name>A0A9P6R839_9FUNG</name>
<accession>A0A9P6R839</accession>
<feature type="region of interest" description="Disordered" evidence="1">
    <location>
        <begin position="92"/>
        <end position="172"/>
    </location>
</feature>
<feature type="compositionally biased region" description="Basic residues" evidence="1">
    <location>
        <begin position="1"/>
        <end position="12"/>
    </location>
</feature>
<gene>
    <name evidence="2" type="ORF">BGZ99_007941</name>
</gene>
<feature type="region of interest" description="Disordered" evidence="1">
    <location>
        <begin position="1"/>
        <end position="72"/>
    </location>
</feature>
<reference evidence="2" key="1">
    <citation type="journal article" date="2020" name="Fungal Divers.">
        <title>Resolving the Mortierellaceae phylogeny through synthesis of multi-gene phylogenetics and phylogenomics.</title>
        <authorList>
            <person name="Vandepol N."/>
            <person name="Liber J."/>
            <person name="Desiro A."/>
            <person name="Na H."/>
            <person name="Kennedy M."/>
            <person name="Barry K."/>
            <person name="Grigoriev I.V."/>
            <person name="Miller A.N."/>
            <person name="O'Donnell K."/>
            <person name="Stajich J.E."/>
            <person name="Bonito G."/>
        </authorList>
    </citation>
    <scope>NUCLEOTIDE SEQUENCE</scope>
    <source>
        <strain evidence="2">REB-010B</strain>
    </source>
</reference>
<feature type="compositionally biased region" description="Polar residues" evidence="1">
    <location>
        <begin position="20"/>
        <end position="29"/>
    </location>
</feature>
<protein>
    <submittedName>
        <fullName evidence="2">Uncharacterized protein</fullName>
    </submittedName>
</protein>
<keyword evidence="3" id="KW-1185">Reference proteome</keyword>
<dbReference type="EMBL" id="JAAAIP010000595">
    <property type="protein sequence ID" value="KAG0314665.1"/>
    <property type="molecule type" value="Genomic_DNA"/>
</dbReference>
<organism evidence="2 3">
    <name type="scientific">Dissophora globulifera</name>
    <dbReference type="NCBI Taxonomy" id="979702"/>
    <lineage>
        <taxon>Eukaryota</taxon>
        <taxon>Fungi</taxon>
        <taxon>Fungi incertae sedis</taxon>
        <taxon>Mucoromycota</taxon>
        <taxon>Mortierellomycotina</taxon>
        <taxon>Mortierellomycetes</taxon>
        <taxon>Mortierellales</taxon>
        <taxon>Mortierellaceae</taxon>
        <taxon>Dissophora</taxon>
    </lineage>
</organism>
<feature type="compositionally biased region" description="Low complexity" evidence="1">
    <location>
        <begin position="120"/>
        <end position="156"/>
    </location>
</feature>
<evidence type="ECO:0000313" key="2">
    <source>
        <dbReference type="EMBL" id="KAG0314665.1"/>
    </source>
</evidence>
<feature type="region of interest" description="Disordered" evidence="1">
    <location>
        <begin position="246"/>
        <end position="273"/>
    </location>
</feature>
<dbReference type="OrthoDB" id="2445968at2759"/>
<evidence type="ECO:0000256" key="1">
    <source>
        <dbReference type="SAM" id="MobiDB-lite"/>
    </source>
</evidence>
<evidence type="ECO:0000313" key="3">
    <source>
        <dbReference type="Proteomes" id="UP000738325"/>
    </source>
</evidence>
<comment type="caution">
    <text evidence="2">The sequence shown here is derived from an EMBL/GenBank/DDBJ whole genome shotgun (WGS) entry which is preliminary data.</text>
</comment>
<proteinExistence type="predicted"/>